<sequence>MIINKLKDLLRASDLPLDKVLVGDLDTRGVFSYRIPSEFVKRDDFTLLLLDEIRNTPDEYAGDHARKLRQRFQIQVWYKKGVDVDKFEWQLNRLMEENHWFPIDNLGHDLDEETSQLKITLRYEGLSDGSSFI</sequence>
<gene>
    <name evidence="1" type="ORF">HMPREF0877_0168</name>
</gene>
<dbReference type="Pfam" id="PF05657">
    <property type="entry name" value="DUF806"/>
    <property type="match status" value="1"/>
</dbReference>
<dbReference type="RefSeq" id="WP_002829094.1">
    <property type="nucleotide sequence ID" value="NZ_GG697136.1"/>
</dbReference>
<dbReference type="EMBL" id="ACKU01000004">
    <property type="protein sequence ID" value="EER75657.1"/>
    <property type="molecule type" value="Genomic_DNA"/>
</dbReference>
<reference evidence="1 2" key="1">
    <citation type="submission" date="2009-04" db="EMBL/GenBank/DDBJ databases">
        <authorList>
            <person name="Qin X."/>
            <person name="Bachman B."/>
            <person name="Battles P."/>
            <person name="Bell A."/>
            <person name="Bess C."/>
            <person name="Bickham C."/>
            <person name="Chaboub L."/>
            <person name="Chen D."/>
            <person name="Coyle M."/>
            <person name="Deiros D.R."/>
            <person name="Dinh H."/>
            <person name="Forbes L."/>
            <person name="Fowler G."/>
            <person name="Francisco L."/>
            <person name="Fu Q."/>
            <person name="Gubbala S."/>
            <person name="Hale W."/>
            <person name="Han Y."/>
            <person name="Hemphill L."/>
            <person name="Highlander S.K."/>
            <person name="Hirani K."/>
            <person name="Hogues M."/>
            <person name="Jackson L."/>
            <person name="Jakkamsetti A."/>
            <person name="Javaid M."/>
            <person name="Jiang H."/>
            <person name="Korchina V."/>
            <person name="Kovar C."/>
            <person name="Lara F."/>
            <person name="Lee S."/>
            <person name="Mata R."/>
            <person name="Mathew T."/>
            <person name="Moen C."/>
            <person name="Morales K."/>
            <person name="Munidasa M."/>
            <person name="Nazareth L."/>
            <person name="Ngo R."/>
            <person name="Nguyen L."/>
            <person name="Okwuonu G."/>
            <person name="Ongeri F."/>
            <person name="Patil S."/>
            <person name="Petrosino J."/>
            <person name="Pham C."/>
            <person name="Pham P."/>
            <person name="Pu L.-L."/>
            <person name="Puazo M."/>
            <person name="Raj R."/>
            <person name="Reid J."/>
            <person name="Rouhana J."/>
            <person name="Saada N."/>
            <person name="Shang Y."/>
            <person name="Simmons D."/>
            <person name="Thornton R."/>
            <person name="Warren J."/>
            <person name="Weissenberger G."/>
            <person name="Zhang J."/>
            <person name="Zhang L."/>
            <person name="Zhou C."/>
            <person name="Zhu D."/>
            <person name="Muzny D."/>
            <person name="Worley K."/>
            <person name="Gibbs R."/>
        </authorList>
    </citation>
    <scope>NUCLEOTIDE SEQUENCE [LARGE SCALE GENOMIC DNA]</scope>
    <source>
        <strain evidence="1 2">ATCC 33313</strain>
    </source>
</reference>
<proteinExistence type="predicted"/>
<name>C5R873_WEIPA</name>
<dbReference type="HOGENOM" id="CLU_1905920_0_0_9"/>
<dbReference type="Proteomes" id="UP000004528">
    <property type="component" value="Unassembled WGS sequence"/>
</dbReference>
<evidence type="ECO:0000313" key="2">
    <source>
        <dbReference type="Proteomes" id="UP000004528"/>
    </source>
</evidence>
<dbReference type="AlphaFoldDB" id="C5R873"/>
<dbReference type="STRING" id="585506.HMPREF0877_0168"/>
<organism evidence="1 2">
    <name type="scientific">Weissella paramesenteroides ATCC 33313</name>
    <dbReference type="NCBI Taxonomy" id="585506"/>
    <lineage>
        <taxon>Bacteria</taxon>
        <taxon>Bacillati</taxon>
        <taxon>Bacillota</taxon>
        <taxon>Bacilli</taxon>
        <taxon>Lactobacillales</taxon>
        <taxon>Lactobacillaceae</taxon>
        <taxon>Weissella</taxon>
    </lineage>
</organism>
<evidence type="ECO:0000313" key="1">
    <source>
        <dbReference type="EMBL" id="EER75657.1"/>
    </source>
</evidence>
<dbReference type="InterPro" id="IPR008524">
    <property type="entry name" value="DUF806"/>
</dbReference>
<comment type="caution">
    <text evidence="1">The sequence shown here is derived from an EMBL/GenBank/DDBJ whole genome shotgun (WGS) entry which is preliminary data.</text>
</comment>
<keyword evidence="2" id="KW-1185">Reference proteome</keyword>
<protein>
    <submittedName>
        <fullName evidence="1">Uncharacterized protein</fullName>
    </submittedName>
</protein>
<accession>C5R873</accession>